<gene>
    <name evidence="1" type="ORF">LRU_00935</name>
</gene>
<accession>F7QZT1</accession>
<sequence>MMARIFSYFGRHAKILLEFTDKEPFFAGLSVIKTHFTDKPSFFGDLSVNF</sequence>
<name>F7QZT1_9LACO</name>
<evidence type="ECO:0000313" key="1">
    <source>
        <dbReference type="EMBL" id="EGM52491.1"/>
    </source>
</evidence>
<comment type="caution">
    <text evidence="1">The sequence shown here is derived from an EMBL/GenBank/DDBJ whole genome shotgun (WGS) entry which is preliminary data.</text>
</comment>
<dbReference type="Proteomes" id="UP000002971">
    <property type="component" value="Unassembled WGS sequence"/>
</dbReference>
<proteinExistence type="predicted"/>
<evidence type="ECO:0000313" key="2">
    <source>
        <dbReference type="Proteomes" id="UP000002971"/>
    </source>
</evidence>
<protein>
    <submittedName>
        <fullName evidence="1">Uncharacterized protein</fullName>
    </submittedName>
</protein>
<dbReference type="EMBL" id="AFOJ01000004">
    <property type="protein sequence ID" value="EGM52491.1"/>
    <property type="molecule type" value="Genomic_DNA"/>
</dbReference>
<dbReference type="AlphaFoldDB" id="F7QZT1"/>
<reference evidence="1 2" key="1">
    <citation type="journal article" date="2011" name="J. Bacteriol.">
        <title>Genome Sequence of Lactobacillus ruminis SPM0211, Isolated from a Fecal Sample from a Healthy Korean.</title>
        <authorList>
            <person name="Lee S."/>
            <person name="Cho Y.J."/>
            <person name="Lee A.H."/>
            <person name="Chun J."/>
            <person name="Ha N.J."/>
            <person name="Ko G."/>
        </authorList>
    </citation>
    <scope>NUCLEOTIDE SEQUENCE [LARGE SCALE GENOMIC DNA]</scope>
    <source>
        <strain evidence="1 2">SPM0211</strain>
    </source>
</reference>
<organism evidence="1 2">
    <name type="scientific">Ligilactobacillus ruminis SPM0211</name>
    <dbReference type="NCBI Taxonomy" id="1040964"/>
    <lineage>
        <taxon>Bacteria</taxon>
        <taxon>Bacillati</taxon>
        <taxon>Bacillota</taxon>
        <taxon>Bacilli</taxon>
        <taxon>Lactobacillales</taxon>
        <taxon>Lactobacillaceae</taxon>
        <taxon>Ligilactobacillus</taxon>
    </lineage>
</organism>